<sequence length="285" mass="32509">MYNEYILQSRTKINFMPFLLKNFLQEILSLTKRLLLQSTRRPAHIIAGLIQPLLWLLLFGALFQNIPLNFFDTAIEYHTFLNCGILVFTCFTGSLNAGLPLIFDREFGFLNRLLVVPIISNNSILFATMLFITSITMLQNLIILGCSLKSFTNILYTNRLYLLIIISFLITIITSSISLSFAFILPGHIEFLALILIINLPMLFTSTALAPLYFMPYWLQILAKLNILTYAIEAIRFITTNKTFDSTVIETLGIHLNLSHIVSLLCFVNLSTMLIILQVVNKKLE</sequence>
<comment type="subcellular location">
    <subcellularLocation>
        <location evidence="1">Membrane</location>
        <topology evidence="1">Multi-pass membrane protein</topology>
    </subcellularLocation>
</comment>
<protein>
    <submittedName>
        <fullName evidence="7">ABC-2 type transporter</fullName>
    </submittedName>
</protein>
<evidence type="ECO:0000256" key="3">
    <source>
        <dbReference type="ARBA" id="ARBA00022989"/>
    </source>
</evidence>
<keyword evidence="3 5" id="KW-1133">Transmembrane helix</keyword>
<dbReference type="Pfam" id="PF01061">
    <property type="entry name" value="ABC2_membrane"/>
    <property type="match status" value="1"/>
</dbReference>
<dbReference type="PANTHER" id="PTHR43077:SF10">
    <property type="entry name" value="TRANSPORT PERMEASE PROTEIN"/>
    <property type="match status" value="1"/>
</dbReference>
<accession>A0A2Z2KSF8</accession>
<dbReference type="AlphaFoldDB" id="A0A2Z2KSF8"/>
<organism evidence="7">
    <name type="scientific">Porolithon onkodes</name>
    <dbReference type="NCBI Taxonomy" id="231751"/>
    <lineage>
        <taxon>Eukaryota</taxon>
        <taxon>Rhodophyta</taxon>
        <taxon>Florideophyceae</taxon>
        <taxon>Corallinophycidae</taxon>
        <taxon>Corallinales</taxon>
        <taxon>Porolithaceae</taxon>
        <taxon>Porolithon</taxon>
    </lineage>
</organism>
<gene>
    <name evidence="7" type="primary">ycf38</name>
</gene>
<dbReference type="InterPro" id="IPR000412">
    <property type="entry name" value="ABC_2_transport"/>
</dbReference>
<evidence type="ECO:0000256" key="1">
    <source>
        <dbReference type="ARBA" id="ARBA00004141"/>
    </source>
</evidence>
<feature type="domain" description="ABC transmembrane type-2" evidence="6">
    <location>
        <begin position="43"/>
        <end position="273"/>
    </location>
</feature>
<dbReference type="PROSITE" id="PS51012">
    <property type="entry name" value="ABC_TM2"/>
    <property type="match status" value="1"/>
</dbReference>
<dbReference type="PIRSF" id="PIRSF006648">
    <property type="entry name" value="DrrB"/>
    <property type="match status" value="1"/>
</dbReference>
<dbReference type="GeneID" id="37507608"/>
<evidence type="ECO:0000256" key="5">
    <source>
        <dbReference type="SAM" id="Phobius"/>
    </source>
</evidence>
<evidence type="ECO:0000256" key="2">
    <source>
        <dbReference type="ARBA" id="ARBA00022692"/>
    </source>
</evidence>
<evidence type="ECO:0000256" key="4">
    <source>
        <dbReference type="ARBA" id="ARBA00023136"/>
    </source>
</evidence>
<reference evidence="7" key="1">
    <citation type="submission" date="2016-11" db="EMBL/GenBank/DDBJ databases">
        <title>Complete organellar and ribosomal genomic analysis of the lectotype specimen of the reef forming species Porolithon onkodes (Heydrich) Foslie.</title>
        <authorList>
            <person name="Hughey J.R."/>
            <person name="Gabrielson P.W."/>
        </authorList>
    </citation>
    <scope>NUCLEOTIDE SEQUENCE</scope>
</reference>
<feature type="transmembrane region" description="Helical" evidence="5">
    <location>
        <begin position="191"/>
        <end position="214"/>
    </location>
</feature>
<proteinExistence type="predicted"/>
<keyword evidence="4 5" id="KW-0472">Membrane</keyword>
<evidence type="ECO:0000259" key="6">
    <source>
        <dbReference type="PROSITE" id="PS51012"/>
    </source>
</evidence>
<geneLocation type="plastid" evidence="7"/>
<feature type="transmembrane region" description="Helical" evidence="5">
    <location>
        <begin position="45"/>
        <end position="68"/>
    </location>
</feature>
<dbReference type="InterPro" id="IPR047817">
    <property type="entry name" value="ABC2_TM_bact-type"/>
</dbReference>
<dbReference type="GO" id="GO:0043190">
    <property type="term" value="C:ATP-binding cassette (ABC) transporter complex"/>
    <property type="evidence" value="ECO:0007669"/>
    <property type="project" value="InterPro"/>
</dbReference>
<dbReference type="GO" id="GO:0140359">
    <property type="term" value="F:ABC-type transporter activity"/>
    <property type="evidence" value="ECO:0007669"/>
    <property type="project" value="InterPro"/>
</dbReference>
<dbReference type="InterPro" id="IPR051328">
    <property type="entry name" value="T7SS_ABC-Transporter"/>
</dbReference>
<feature type="transmembrane region" description="Helical" evidence="5">
    <location>
        <begin position="160"/>
        <end position="185"/>
    </location>
</feature>
<keyword evidence="7" id="KW-0934">Plastid</keyword>
<name>A0A2Z2KSF8_9FLOR</name>
<feature type="transmembrane region" description="Helical" evidence="5">
    <location>
        <begin position="80"/>
        <end position="103"/>
    </location>
</feature>
<dbReference type="EMBL" id="KY212106">
    <property type="protein sequence ID" value="ASB29689.1"/>
    <property type="molecule type" value="Genomic_DNA"/>
</dbReference>
<feature type="transmembrane region" description="Helical" evidence="5">
    <location>
        <begin position="258"/>
        <end position="280"/>
    </location>
</feature>
<keyword evidence="2 5" id="KW-0812">Transmembrane</keyword>
<dbReference type="PANTHER" id="PTHR43077">
    <property type="entry name" value="TRANSPORT PERMEASE YVFS-RELATED"/>
    <property type="match status" value="1"/>
</dbReference>
<dbReference type="RefSeq" id="YP_009502087.1">
    <property type="nucleotide sequence ID" value="NC_038144.1"/>
</dbReference>
<feature type="transmembrane region" description="Helical" evidence="5">
    <location>
        <begin position="123"/>
        <end position="148"/>
    </location>
</feature>
<evidence type="ECO:0000313" key="7">
    <source>
        <dbReference type="EMBL" id="ASB29689.1"/>
    </source>
</evidence>
<dbReference type="InterPro" id="IPR013525">
    <property type="entry name" value="ABC2_TM"/>
</dbReference>